<keyword evidence="3" id="KW-1185">Reference proteome</keyword>
<comment type="caution">
    <text evidence="2">The sequence shown here is derived from an EMBL/GenBank/DDBJ whole genome shotgun (WGS) entry which is preliminary data.</text>
</comment>
<dbReference type="GO" id="GO:0016627">
    <property type="term" value="F:oxidoreductase activity, acting on the CH-CH group of donors"/>
    <property type="evidence" value="ECO:0007669"/>
    <property type="project" value="TreeGrafter"/>
</dbReference>
<sequence>MALSTAEREAFLAEGRIGALAVQEEAGRGPLVVPVWYDYSPGGEVSFLTGADSRKARAVAKAGRFSMLAERTHPTYRYVSVEGPVSSSNPTTEDELIRIASRYLSEESAADYLARSDLDALVTFHMRPEHWLSSDLGAF</sequence>
<protein>
    <recommendedName>
        <fullName evidence="4">Pyridoxamine 5'-phosphate oxidase</fullName>
    </recommendedName>
</protein>
<dbReference type="GeneID" id="95394332"/>
<dbReference type="EMBL" id="JACIBV010000001">
    <property type="protein sequence ID" value="MBB3732287.1"/>
    <property type="molecule type" value="Genomic_DNA"/>
</dbReference>
<evidence type="ECO:0000256" key="1">
    <source>
        <dbReference type="ARBA" id="ARBA00023002"/>
    </source>
</evidence>
<organism evidence="2 3">
    <name type="scientific">Nonomuraea dietziae</name>
    <dbReference type="NCBI Taxonomy" id="65515"/>
    <lineage>
        <taxon>Bacteria</taxon>
        <taxon>Bacillati</taxon>
        <taxon>Actinomycetota</taxon>
        <taxon>Actinomycetes</taxon>
        <taxon>Streptosporangiales</taxon>
        <taxon>Streptosporangiaceae</taxon>
        <taxon>Nonomuraea</taxon>
    </lineage>
</organism>
<dbReference type="InterPro" id="IPR024747">
    <property type="entry name" value="Pyridox_Oxase-rel"/>
</dbReference>
<dbReference type="PANTHER" id="PTHR35176:SF6">
    <property type="entry name" value="HEME OXYGENASE HI_0854-RELATED"/>
    <property type="match status" value="1"/>
</dbReference>
<evidence type="ECO:0000313" key="3">
    <source>
        <dbReference type="Proteomes" id="UP000579945"/>
    </source>
</evidence>
<dbReference type="AlphaFoldDB" id="A0A7W5VQ45"/>
<dbReference type="RefSeq" id="WP_183659178.1">
    <property type="nucleotide sequence ID" value="NZ_JACIBV010000001.1"/>
</dbReference>
<dbReference type="SUPFAM" id="SSF50475">
    <property type="entry name" value="FMN-binding split barrel"/>
    <property type="match status" value="1"/>
</dbReference>
<dbReference type="Proteomes" id="UP000579945">
    <property type="component" value="Unassembled WGS sequence"/>
</dbReference>
<dbReference type="GO" id="GO:0070967">
    <property type="term" value="F:coenzyme F420 binding"/>
    <property type="evidence" value="ECO:0007669"/>
    <property type="project" value="TreeGrafter"/>
</dbReference>
<proteinExistence type="predicted"/>
<gene>
    <name evidence="2" type="ORF">FHR33_008147</name>
</gene>
<evidence type="ECO:0008006" key="4">
    <source>
        <dbReference type="Google" id="ProtNLM"/>
    </source>
</evidence>
<dbReference type="InterPro" id="IPR012349">
    <property type="entry name" value="Split_barrel_FMN-bd"/>
</dbReference>
<evidence type="ECO:0000313" key="2">
    <source>
        <dbReference type="EMBL" id="MBB3732287.1"/>
    </source>
</evidence>
<dbReference type="GO" id="GO:0005829">
    <property type="term" value="C:cytosol"/>
    <property type="evidence" value="ECO:0007669"/>
    <property type="project" value="TreeGrafter"/>
</dbReference>
<dbReference type="Pfam" id="PF12900">
    <property type="entry name" value="Pyridox_ox_2"/>
    <property type="match status" value="1"/>
</dbReference>
<name>A0A7W5VQ45_9ACTN</name>
<keyword evidence="1" id="KW-0560">Oxidoreductase</keyword>
<dbReference type="PANTHER" id="PTHR35176">
    <property type="entry name" value="HEME OXYGENASE HI_0854-RELATED"/>
    <property type="match status" value="1"/>
</dbReference>
<dbReference type="Gene3D" id="2.30.110.10">
    <property type="entry name" value="Electron Transport, Fmn-binding Protein, Chain A"/>
    <property type="match status" value="1"/>
</dbReference>
<dbReference type="InterPro" id="IPR052019">
    <property type="entry name" value="F420H2_bilvrd_red/Heme_oxyg"/>
</dbReference>
<accession>A0A7W5VQ45</accession>
<reference evidence="2 3" key="1">
    <citation type="submission" date="2020-08" db="EMBL/GenBank/DDBJ databases">
        <title>Sequencing the genomes of 1000 actinobacteria strains.</title>
        <authorList>
            <person name="Klenk H.-P."/>
        </authorList>
    </citation>
    <scope>NUCLEOTIDE SEQUENCE [LARGE SCALE GENOMIC DNA]</scope>
    <source>
        <strain evidence="2 3">DSM 44320</strain>
    </source>
</reference>